<keyword evidence="5" id="KW-0472">Membrane</keyword>
<accession>A0A9Q0LPZ6</accession>
<organism evidence="7 8">
    <name type="scientific">Anaeramoeba ignava</name>
    <name type="common">Anaerobic marine amoeba</name>
    <dbReference type="NCBI Taxonomy" id="1746090"/>
    <lineage>
        <taxon>Eukaryota</taxon>
        <taxon>Metamonada</taxon>
        <taxon>Anaeramoebidae</taxon>
        <taxon>Anaeramoeba</taxon>
    </lineage>
</organism>
<dbReference type="Pfam" id="PF14312">
    <property type="entry name" value="FG-GAP_2"/>
    <property type="match status" value="7"/>
</dbReference>
<dbReference type="SUPFAM" id="SSF69318">
    <property type="entry name" value="Integrin alpha N-terminal domain"/>
    <property type="match status" value="1"/>
</dbReference>
<evidence type="ECO:0000313" key="8">
    <source>
        <dbReference type="Proteomes" id="UP001149090"/>
    </source>
</evidence>
<dbReference type="SMART" id="SM00191">
    <property type="entry name" value="Int_alpha"/>
    <property type="match status" value="6"/>
</dbReference>
<dbReference type="AlphaFoldDB" id="A0A9Q0LPZ6"/>
<evidence type="ECO:0000313" key="7">
    <source>
        <dbReference type="EMBL" id="KAJ5076429.1"/>
    </source>
</evidence>
<evidence type="ECO:0000256" key="4">
    <source>
        <dbReference type="PROSITE-ProRule" id="PRU00803"/>
    </source>
</evidence>
<evidence type="ECO:0000256" key="5">
    <source>
        <dbReference type="SAM" id="Phobius"/>
    </source>
</evidence>
<dbReference type="PANTHER" id="PTHR36220">
    <property type="entry name" value="UNNAMED PRODUCT"/>
    <property type="match status" value="1"/>
</dbReference>
<evidence type="ECO:0000256" key="6">
    <source>
        <dbReference type="SAM" id="SignalP"/>
    </source>
</evidence>
<dbReference type="InterPro" id="IPR013519">
    <property type="entry name" value="Int_alpha_beta-p"/>
</dbReference>
<evidence type="ECO:0000256" key="2">
    <source>
        <dbReference type="ARBA" id="ARBA00022737"/>
    </source>
</evidence>
<protein>
    <submittedName>
        <fullName evidence="7">Uncharacterized protein</fullName>
    </submittedName>
</protein>
<name>A0A9Q0LPZ6_ANAIG</name>
<proteinExistence type="predicted"/>
<dbReference type="EMBL" id="JAPDFW010000061">
    <property type="protein sequence ID" value="KAJ5076429.1"/>
    <property type="molecule type" value="Genomic_DNA"/>
</dbReference>
<keyword evidence="2" id="KW-0677">Repeat</keyword>
<sequence length="489" mass="53342">MKQKTKLISSIFILFTFFNSFGNENEIFTNNTPFQYEHILAPNDPNNKIYFGQSISISGNTLAVGATLPFSLEENPSGRAYIFENENNNWNQKAKLNINDGTNGDGFGTSISISNDIVVVGAPFANVSSNIKQGKAYIFKKNGNDWNQVAELIANDGEAGDYFGYSVFILGKIIIIGSPDANINGTRAQGCAYIFNGNEDGTIWNQTQKLIGNDGKESDNFGWSISVSNDIAIIGIPNADIGSNQNQGKTYIFQKNGTNWNQSQILIASDGQADENFGWSVSISSDSSCILIGAPQAYANEDIQQGKAYIFQKNGTNWNQSQILIANDGKLYDNFGFYVSISSNSSWIIIGAPYANVGGNNYQGKAYVFQNNGNYWNETQILTKNNGKVGDEFGTTVVISDTFAIIGSPGSDSSNGKYTESGNVVLINDISFIYISSSSSSKTTVIVCSTVIPVVFIVGVILTVFFIRKRRKRKQEQNSTGYSKLTQTN</sequence>
<keyword evidence="1 6" id="KW-0732">Signal</keyword>
<feature type="chain" id="PRO_5040496770" evidence="6">
    <location>
        <begin position="23"/>
        <end position="489"/>
    </location>
</feature>
<feature type="transmembrane region" description="Helical" evidence="5">
    <location>
        <begin position="444"/>
        <end position="467"/>
    </location>
</feature>
<evidence type="ECO:0000256" key="1">
    <source>
        <dbReference type="ARBA" id="ARBA00022729"/>
    </source>
</evidence>
<evidence type="ECO:0000256" key="3">
    <source>
        <dbReference type="ARBA" id="ARBA00023180"/>
    </source>
</evidence>
<dbReference type="Gene3D" id="2.130.10.130">
    <property type="entry name" value="Integrin alpha, N-terminal"/>
    <property type="match status" value="3"/>
</dbReference>
<dbReference type="Proteomes" id="UP001149090">
    <property type="component" value="Unassembled WGS sequence"/>
</dbReference>
<gene>
    <name evidence="7" type="ORF">M0811_06429</name>
</gene>
<dbReference type="InterPro" id="IPR013517">
    <property type="entry name" value="FG-GAP"/>
</dbReference>
<keyword evidence="8" id="KW-1185">Reference proteome</keyword>
<comment type="caution">
    <text evidence="7">The sequence shown here is derived from an EMBL/GenBank/DDBJ whole genome shotgun (WGS) entry which is preliminary data.</text>
</comment>
<keyword evidence="3" id="KW-0325">Glycoprotein</keyword>
<dbReference type="InterPro" id="IPR028994">
    <property type="entry name" value="Integrin_alpha_N"/>
</dbReference>
<keyword evidence="5" id="KW-0812">Transmembrane</keyword>
<dbReference type="OrthoDB" id="442789at2759"/>
<dbReference type="PANTHER" id="PTHR36220:SF1">
    <property type="entry name" value="GAMMA TUBULIN COMPLEX COMPONENT C-TERMINAL DOMAIN-CONTAINING PROTEIN"/>
    <property type="match status" value="1"/>
</dbReference>
<dbReference type="PROSITE" id="PS51470">
    <property type="entry name" value="FG_GAP"/>
    <property type="match status" value="1"/>
</dbReference>
<dbReference type="OMA" id="WIQQEKI"/>
<feature type="signal peptide" evidence="6">
    <location>
        <begin position="1"/>
        <end position="22"/>
    </location>
</feature>
<reference evidence="7" key="1">
    <citation type="submission" date="2022-10" db="EMBL/GenBank/DDBJ databases">
        <title>Novel sulphate-reducing endosymbionts in the free-living metamonad Anaeramoeba.</title>
        <authorList>
            <person name="Jerlstrom-Hultqvist J."/>
            <person name="Cepicka I."/>
            <person name="Gallot-Lavallee L."/>
            <person name="Salas-Leiva D."/>
            <person name="Curtis B.A."/>
            <person name="Zahonova K."/>
            <person name="Pipaliya S."/>
            <person name="Dacks J."/>
            <person name="Roger A.J."/>
        </authorList>
    </citation>
    <scope>NUCLEOTIDE SEQUENCE</scope>
    <source>
        <strain evidence="7">BMAN</strain>
    </source>
</reference>
<keyword evidence="5" id="KW-1133">Transmembrane helix</keyword>
<feature type="repeat" description="FG-GAP" evidence="4">
    <location>
        <begin position="263"/>
        <end position="320"/>
    </location>
</feature>